<dbReference type="EMBL" id="HACM01010164">
    <property type="protein sequence ID" value="CRZ10606.1"/>
    <property type="molecule type" value="Transcribed_RNA"/>
</dbReference>
<reference evidence="3" key="1">
    <citation type="submission" date="2015-04" db="EMBL/GenBank/DDBJ databases">
        <title>The genome sequence of the plant pathogenic Rhizarian Plasmodiophora brassicae reveals insights in its biotrophic life cycle and the origin of chitin synthesis.</title>
        <authorList>
            <person name="Schwelm A."/>
            <person name="Fogelqvist J."/>
            <person name="Knaust A."/>
            <person name="Julke S."/>
            <person name="Lilja T."/>
            <person name="Dhandapani V."/>
            <person name="Bonilla-Rosso G."/>
            <person name="Karlsson M."/>
            <person name="Shevchenko A."/>
            <person name="Choi S.R."/>
            <person name="Kim H.G."/>
            <person name="Park J.Y."/>
            <person name="Lim Y.P."/>
            <person name="Ludwig-Muller J."/>
            <person name="Dixelius C."/>
        </authorList>
    </citation>
    <scope>NUCLEOTIDE SEQUENCE</scope>
    <source>
        <tissue evidence="3">Potato root galls</tissue>
    </source>
</reference>
<feature type="compositionally biased region" description="Basic residues" evidence="1">
    <location>
        <begin position="1"/>
        <end position="10"/>
    </location>
</feature>
<protein>
    <recommendedName>
        <fullName evidence="2">Protein ENHANCED DISEASE RESISTANCE 2 C-terminal domain-containing protein</fullName>
    </recommendedName>
</protein>
<accession>A0A0H5R9Y0</accession>
<dbReference type="AlphaFoldDB" id="A0A0H5R9Y0"/>
<evidence type="ECO:0000256" key="1">
    <source>
        <dbReference type="SAM" id="MobiDB-lite"/>
    </source>
</evidence>
<dbReference type="PANTHER" id="PTHR31558">
    <property type="entry name" value="CW14 PROTEIN"/>
    <property type="match status" value="1"/>
</dbReference>
<dbReference type="PANTHER" id="PTHR31558:SF3">
    <property type="entry name" value="CW14 PROTEIN"/>
    <property type="match status" value="1"/>
</dbReference>
<dbReference type="InterPro" id="IPR009769">
    <property type="entry name" value="EDR2_C"/>
</dbReference>
<organism evidence="3">
    <name type="scientific">Spongospora subterranea</name>
    <dbReference type="NCBI Taxonomy" id="70186"/>
    <lineage>
        <taxon>Eukaryota</taxon>
        <taxon>Sar</taxon>
        <taxon>Rhizaria</taxon>
        <taxon>Endomyxa</taxon>
        <taxon>Phytomyxea</taxon>
        <taxon>Plasmodiophorida</taxon>
        <taxon>Plasmodiophoridae</taxon>
        <taxon>Spongospora</taxon>
    </lineage>
</organism>
<evidence type="ECO:0000259" key="2">
    <source>
        <dbReference type="Pfam" id="PF07059"/>
    </source>
</evidence>
<feature type="region of interest" description="Disordered" evidence="1">
    <location>
        <begin position="1"/>
        <end position="31"/>
    </location>
</feature>
<dbReference type="Pfam" id="PF07059">
    <property type="entry name" value="EDR2_C"/>
    <property type="match status" value="1"/>
</dbReference>
<evidence type="ECO:0000313" key="3">
    <source>
        <dbReference type="EMBL" id="CRZ10606.1"/>
    </source>
</evidence>
<feature type="domain" description="Protein ENHANCED DISEASE RESISTANCE 2 C-terminal" evidence="2">
    <location>
        <begin position="31"/>
        <end position="278"/>
    </location>
</feature>
<name>A0A0H5R9Y0_9EUKA</name>
<sequence>MPDGKGKKHVMGASVQEYPEDALPSTKHSYSRTDGRRFQVRGAGYEKTGVKVQSDSVMAEIIAVDLFKTDHKLCHIMKYIEIPEEYRIPHPLSDSKNFIPQLFVINFMIPAYSPSNPIWGTSKTDGKSYSAVLYIRLKPETIDLMKDDSSNAAKLLNRFFQMDCTSEEDFALRGRLKGIPILLNPQCIGLGVALRQLIKKFDAKPFLTGPKYHSFIKTDHYLECDIDIHQWIYIARKTLHSLIGEIHKMDLDFGVVVEAADEEAPERMLASIRVSQIDPEQAVHISVGGHHPCNK</sequence>
<proteinExistence type="predicted"/>